<feature type="compositionally biased region" description="Low complexity" evidence="1">
    <location>
        <begin position="76"/>
        <end position="105"/>
    </location>
</feature>
<dbReference type="AlphaFoldDB" id="A0A8D9EF28"/>
<reference evidence="2" key="1">
    <citation type="submission" date="2021-05" db="EMBL/GenBank/DDBJ databases">
        <authorList>
            <person name="Alioto T."/>
            <person name="Alioto T."/>
            <person name="Gomez Garrido J."/>
        </authorList>
    </citation>
    <scope>NUCLEOTIDE SEQUENCE</scope>
</reference>
<dbReference type="EMBL" id="HBUF01525799">
    <property type="protein sequence ID" value="CAG6750179.1"/>
    <property type="molecule type" value="Transcribed_RNA"/>
</dbReference>
<organism evidence="2">
    <name type="scientific">Cacopsylla melanoneura</name>
    <dbReference type="NCBI Taxonomy" id="428564"/>
    <lineage>
        <taxon>Eukaryota</taxon>
        <taxon>Metazoa</taxon>
        <taxon>Ecdysozoa</taxon>
        <taxon>Arthropoda</taxon>
        <taxon>Hexapoda</taxon>
        <taxon>Insecta</taxon>
        <taxon>Pterygota</taxon>
        <taxon>Neoptera</taxon>
        <taxon>Paraneoptera</taxon>
        <taxon>Hemiptera</taxon>
        <taxon>Sternorrhyncha</taxon>
        <taxon>Psylloidea</taxon>
        <taxon>Psyllidae</taxon>
        <taxon>Psyllinae</taxon>
        <taxon>Cacopsylla</taxon>
    </lineage>
</organism>
<proteinExistence type="predicted"/>
<accession>A0A8D9EF28</accession>
<protein>
    <submittedName>
        <fullName evidence="2">Uncharacterized protein</fullName>
    </submittedName>
</protein>
<evidence type="ECO:0000256" key="1">
    <source>
        <dbReference type="SAM" id="MobiDB-lite"/>
    </source>
</evidence>
<evidence type="ECO:0000313" key="2">
    <source>
        <dbReference type="EMBL" id="CAG6750179.1"/>
    </source>
</evidence>
<feature type="compositionally biased region" description="Pro residues" evidence="1">
    <location>
        <begin position="59"/>
        <end position="75"/>
    </location>
</feature>
<name>A0A8D9EF28_9HEMI</name>
<feature type="region of interest" description="Disordered" evidence="1">
    <location>
        <begin position="55"/>
        <end position="116"/>
    </location>
</feature>
<sequence>MTLILETSSLNMRAATVMLSKDITLWSKLTVPRESLNTPLTLTTVSTLLSERKVDMLPHPTPPHLTLPPNTPPQPQLTSLLTLQPQLTNQPQLTPQPTKPQNTTLMPQPNTTSPTM</sequence>
<feature type="compositionally biased region" description="Polar residues" evidence="1">
    <location>
        <begin position="106"/>
        <end position="116"/>
    </location>
</feature>